<gene>
    <name evidence="1" type="ORF">S01H1_21156</name>
</gene>
<sequence>MKCHFCHKKAVIKDIDKFYCKNCFARVIEKRVRKYLRINKVIRKNDKLLVFDNVSLWFLKKIIKDPSIKIVFKKLKPELSKVFENKKIKTLAKSKKANKIVLPWTADDEISLFLKAIFSNKKPKNLGQIQSYVKLFKVITEQELVMFSKIKKLGYKEKKKTDINQMI</sequence>
<protein>
    <submittedName>
        <fullName evidence="1">Uncharacterized protein</fullName>
    </submittedName>
</protein>
<reference evidence="1" key="1">
    <citation type="journal article" date="2014" name="Front. Microbiol.">
        <title>High frequency of phylogenetically diverse reductive dehalogenase-homologous genes in deep subseafloor sedimentary metagenomes.</title>
        <authorList>
            <person name="Kawai M."/>
            <person name="Futagami T."/>
            <person name="Toyoda A."/>
            <person name="Takaki Y."/>
            <person name="Nishi S."/>
            <person name="Hori S."/>
            <person name="Arai W."/>
            <person name="Tsubouchi T."/>
            <person name="Morono Y."/>
            <person name="Uchiyama I."/>
            <person name="Ito T."/>
            <person name="Fujiyama A."/>
            <person name="Inagaki F."/>
            <person name="Takami H."/>
        </authorList>
    </citation>
    <scope>NUCLEOTIDE SEQUENCE</scope>
    <source>
        <strain evidence="1">Expedition CK06-06</strain>
    </source>
</reference>
<proteinExistence type="predicted"/>
<accession>X0UVY2</accession>
<name>X0UVY2_9ZZZZ</name>
<evidence type="ECO:0000313" key="1">
    <source>
        <dbReference type="EMBL" id="GAF92620.1"/>
    </source>
</evidence>
<dbReference type="AlphaFoldDB" id="X0UVY2"/>
<feature type="non-terminal residue" evidence="1">
    <location>
        <position position="167"/>
    </location>
</feature>
<organism evidence="1">
    <name type="scientific">marine sediment metagenome</name>
    <dbReference type="NCBI Taxonomy" id="412755"/>
    <lineage>
        <taxon>unclassified sequences</taxon>
        <taxon>metagenomes</taxon>
        <taxon>ecological metagenomes</taxon>
    </lineage>
</organism>
<dbReference type="InterPro" id="IPR014729">
    <property type="entry name" value="Rossmann-like_a/b/a_fold"/>
</dbReference>
<dbReference type="EMBL" id="BARS01011684">
    <property type="protein sequence ID" value="GAF92620.1"/>
    <property type="molecule type" value="Genomic_DNA"/>
</dbReference>
<dbReference type="Gene3D" id="3.40.50.620">
    <property type="entry name" value="HUPs"/>
    <property type="match status" value="1"/>
</dbReference>
<comment type="caution">
    <text evidence="1">The sequence shown here is derived from an EMBL/GenBank/DDBJ whole genome shotgun (WGS) entry which is preliminary data.</text>
</comment>